<dbReference type="EMBL" id="QPEX01000034">
    <property type="protein sequence ID" value="RCS44777.1"/>
    <property type="molecule type" value="Genomic_DNA"/>
</dbReference>
<accession>A0A368KS30</accession>
<name>A0A368KS30_9BACT</name>
<gene>
    <name evidence="1" type="ORF">DTL42_17850</name>
</gene>
<evidence type="ECO:0000313" key="1">
    <source>
        <dbReference type="EMBL" id="RCS44777.1"/>
    </source>
</evidence>
<reference evidence="1 2" key="1">
    <citation type="submission" date="2018-07" db="EMBL/GenBank/DDBJ databases">
        <title>Comparative genomes isolates from brazilian mangrove.</title>
        <authorList>
            <person name="De Araujo J.E."/>
            <person name="Taketani R.G."/>
            <person name="Silva M.C.P."/>
            <person name="Lourenco M.V."/>
            <person name="Oliveira V.M."/>
            <person name="Andreote F.D."/>
        </authorList>
    </citation>
    <scope>NUCLEOTIDE SEQUENCE [LARGE SCALE GENOMIC DNA]</scope>
    <source>
        <strain evidence="1 2">HEX PRIS-MGV</strain>
    </source>
</reference>
<dbReference type="AlphaFoldDB" id="A0A368KS30"/>
<protein>
    <recommendedName>
        <fullName evidence="3">SMI1/KNR4 family protein</fullName>
    </recommendedName>
</protein>
<organism evidence="1 2">
    <name type="scientific">Bremerella cremea</name>
    <dbReference type="NCBI Taxonomy" id="1031537"/>
    <lineage>
        <taxon>Bacteria</taxon>
        <taxon>Pseudomonadati</taxon>
        <taxon>Planctomycetota</taxon>
        <taxon>Planctomycetia</taxon>
        <taxon>Pirellulales</taxon>
        <taxon>Pirellulaceae</taxon>
        <taxon>Bremerella</taxon>
    </lineage>
</organism>
<dbReference type="Proteomes" id="UP000253562">
    <property type="component" value="Unassembled WGS sequence"/>
</dbReference>
<evidence type="ECO:0008006" key="3">
    <source>
        <dbReference type="Google" id="ProtNLM"/>
    </source>
</evidence>
<proteinExistence type="predicted"/>
<sequence length="138" mass="15420">MNINGLELPSELVADLKSGGRKLNDDELNRLRTMLNCVESPLPKLFGREAIQDSNQLWESDAAQYYLGQVSNSVVPGDVDRRLTLIIGQAEPDSPIALDYRTAIPRVIYLGDIDHASHWIELSRDYASLVQFIQKGPV</sequence>
<comment type="caution">
    <text evidence="1">The sequence shown here is derived from an EMBL/GenBank/DDBJ whole genome shotgun (WGS) entry which is preliminary data.</text>
</comment>
<evidence type="ECO:0000313" key="2">
    <source>
        <dbReference type="Proteomes" id="UP000253562"/>
    </source>
</evidence>